<accession>A0A2N0R4J6</accession>
<gene>
    <name evidence="1" type="ORF">RhiirA1_471279</name>
</gene>
<comment type="caution">
    <text evidence="1">The sequence shown here is derived from an EMBL/GenBank/DDBJ whole genome shotgun (WGS) entry which is preliminary data.</text>
</comment>
<organism evidence="1 2">
    <name type="scientific">Rhizophagus irregularis</name>
    <dbReference type="NCBI Taxonomy" id="588596"/>
    <lineage>
        <taxon>Eukaryota</taxon>
        <taxon>Fungi</taxon>
        <taxon>Fungi incertae sedis</taxon>
        <taxon>Mucoromycota</taxon>
        <taxon>Glomeromycotina</taxon>
        <taxon>Glomeromycetes</taxon>
        <taxon>Glomerales</taxon>
        <taxon>Glomeraceae</taxon>
        <taxon>Rhizophagus</taxon>
    </lineage>
</organism>
<dbReference type="VEuPathDB" id="FungiDB:RhiirA1_471279"/>
<evidence type="ECO:0000313" key="2">
    <source>
        <dbReference type="Proteomes" id="UP000232688"/>
    </source>
</evidence>
<protein>
    <recommendedName>
        <fullName evidence="3">FAR1 domain-containing protein</fullName>
    </recommendedName>
</protein>
<reference evidence="1 2" key="2">
    <citation type="submission" date="2017-10" db="EMBL/GenBank/DDBJ databases">
        <title>Genome analyses suggest a sexual origin of heterokaryosis in a supposedly ancient asexual fungus.</title>
        <authorList>
            <person name="Corradi N."/>
            <person name="Sedzielewska K."/>
            <person name="Noel J."/>
            <person name="Charron P."/>
            <person name="Farinelli L."/>
            <person name="Marton T."/>
            <person name="Kruger M."/>
            <person name="Pelin A."/>
            <person name="Brachmann A."/>
            <person name="Corradi N."/>
        </authorList>
    </citation>
    <scope>NUCLEOTIDE SEQUENCE [LARGE SCALE GENOMIC DNA]</scope>
    <source>
        <strain evidence="1 2">A1</strain>
    </source>
</reference>
<dbReference type="VEuPathDB" id="FungiDB:RhiirFUN_010563"/>
<evidence type="ECO:0000313" key="1">
    <source>
        <dbReference type="EMBL" id="PKC58235.1"/>
    </source>
</evidence>
<evidence type="ECO:0008006" key="3">
    <source>
        <dbReference type="Google" id="ProtNLM"/>
    </source>
</evidence>
<dbReference type="AlphaFoldDB" id="A0A2N0R4J6"/>
<sequence length="145" mass="16903">MNVNKAILKVNDTFKDWNEVDVIVNQHARQTGTNKPKKVEDITLHHDATTTKTKCPWQASFYFGKRAATIHFSKFNNVHNHQCDPVTIELASKNQYFPQAIMLDKIEHYTVNGHLSVGQQYDLLLKEFPQHHKKKKNLYNAIQKF</sequence>
<name>A0A2N0R4J6_9GLOM</name>
<dbReference type="VEuPathDB" id="FungiDB:FUN_012632"/>
<reference evidence="1 2" key="1">
    <citation type="submission" date="2017-10" db="EMBL/GenBank/DDBJ databases">
        <title>Extensive intraspecific genome diversity in a model arbuscular mycorrhizal fungus.</title>
        <authorList>
            <person name="Chen E.C.H."/>
            <person name="Morin E."/>
            <person name="Baudet D."/>
            <person name="Noel J."/>
            <person name="Ndikumana S."/>
            <person name="Charron P."/>
            <person name="St-Onge C."/>
            <person name="Giorgi J."/>
            <person name="Grigoriev I.V."/>
            <person name="Roux C."/>
            <person name="Martin F.M."/>
            <person name="Corradi N."/>
        </authorList>
    </citation>
    <scope>NUCLEOTIDE SEQUENCE [LARGE SCALE GENOMIC DNA]</scope>
    <source>
        <strain evidence="1 2">A1</strain>
    </source>
</reference>
<proteinExistence type="predicted"/>
<dbReference type="EMBL" id="LLXH01001594">
    <property type="protein sequence ID" value="PKC58235.1"/>
    <property type="molecule type" value="Genomic_DNA"/>
</dbReference>
<dbReference type="Proteomes" id="UP000232688">
    <property type="component" value="Unassembled WGS sequence"/>
</dbReference>